<proteinExistence type="predicted"/>
<accession>A0A0W0FUT2</accession>
<keyword evidence="1" id="KW-0812">Transmembrane</keyword>
<dbReference type="Proteomes" id="UP000054988">
    <property type="component" value="Unassembled WGS sequence"/>
</dbReference>
<reference evidence="2 3" key="1">
    <citation type="submission" date="2015-12" db="EMBL/GenBank/DDBJ databases">
        <title>Draft genome sequence of Moniliophthora roreri, the causal agent of frosty pod rot of cacao.</title>
        <authorList>
            <person name="Aime M.C."/>
            <person name="Diaz-Valderrama J.R."/>
            <person name="Kijpornyongpan T."/>
            <person name="Phillips-Mora W."/>
        </authorList>
    </citation>
    <scope>NUCLEOTIDE SEQUENCE [LARGE SCALE GENOMIC DNA]</scope>
    <source>
        <strain evidence="2 3">MCA 2952</strain>
    </source>
</reference>
<name>A0A0W0FUT2_MONRR</name>
<dbReference type="EMBL" id="LATX01001608">
    <property type="protein sequence ID" value="KTB40105.1"/>
    <property type="molecule type" value="Genomic_DNA"/>
</dbReference>
<feature type="transmembrane region" description="Helical" evidence="1">
    <location>
        <begin position="16"/>
        <end position="35"/>
    </location>
</feature>
<evidence type="ECO:0000313" key="2">
    <source>
        <dbReference type="EMBL" id="KTB40105.1"/>
    </source>
</evidence>
<protein>
    <submittedName>
        <fullName evidence="2">Uncharacterized protein</fullName>
    </submittedName>
</protein>
<keyword evidence="1" id="KW-1133">Transmembrane helix</keyword>
<keyword evidence="1" id="KW-0472">Membrane</keyword>
<gene>
    <name evidence="2" type="ORF">WG66_7307</name>
</gene>
<evidence type="ECO:0000256" key="1">
    <source>
        <dbReference type="SAM" id="Phobius"/>
    </source>
</evidence>
<comment type="caution">
    <text evidence="2">The sequence shown here is derived from an EMBL/GenBank/DDBJ whole genome shotgun (WGS) entry which is preliminary data.</text>
</comment>
<organism evidence="2 3">
    <name type="scientific">Moniliophthora roreri</name>
    <name type="common">Frosty pod rot fungus</name>
    <name type="synonym">Monilia roreri</name>
    <dbReference type="NCBI Taxonomy" id="221103"/>
    <lineage>
        <taxon>Eukaryota</taxon>
        <taxon>Fungi</taxon>
        <taxon>Dikarya</taxon>
        <taxon>Basidiomycota</taxon>
        <taxon>Agaricomycotina</taxon>
        <taxon>Agaricomycetes</taxon>
        <taxon>Agaricomycetidae</taxon>
        <taxon>Agaricales</taxon>
        <taxon>Marasmiineae</taxon>
        <taxon>Marasmiaceae</taxon>
        <taxon>Moniliophthora</taxon>
    </lineage>
</organism>
<feature type="transmembrane region" description="Helical" evidence="1">
    <location>
        <begin position="42"/>
        <end position="61"/>
    </location>
</feature>
<evidence type="ECO:0000313" key="3">
    <source>
        <dbReference type="Proteomes" id="UP000054988"/>
    </source>
</evidence>
<sequence length="403" mass="44918">MFSLVTAIVTVTWTHFAIYAYGAIATVSQLVIAFAQLEHSDIIIGFFLGLIVTTVILHFDFPHAAFGMEMQSASDLEDEDMEFKFPELNSEESNHSFKLNKMKASGTEGLHALAKLIGHPYSGKKTERDGTCFNMELDMLTKDYETLLKMMLLEGSHTSDNKNDNVLPVLPFNSTAITALWAQQLLSECPEYQRPCEESMVQPILKSSNDYTSNLQQTLVPTMSSVAIVATALMPSTATTQHSTNLNATIAHHTPFNVTAVPAVTPNPSAMPHSIMTTTTPLSVPMNIVQTAPALLSQASSSMITPISKEQPKQIIIKKQVILFTQSQFPNPLQVSSTTIIDYKCPLKIDGKGILLNSSYRYLNMRWKALKGRWNKWKFIAFKFLTMTLDEFWAEFRDSQVTS</sequence>
<dbReference type="AlphaFoldDB" id="A0A0W0FUT2"/>